<feature type="transmembrane region" description="Helical" evidence="8">
    <location>
        <begin position="319"/>
        <end position="336"/>
    </location>
</feature>
<evidence type="ECO:0000256" key="4">
    <source>
        <dbReference type="ARBA" id="ARBA00022692"/>
    </source>
</evidence>
<feature type="region of interest" description="Disordered" evidence="7">
    <location>
        <begin position="460"/>
        <end position="483"/>
    </location>
</feature>
<evidence type="ECO:0000256" key="5">
    <source>
        <dbReference type="ARBA" id="ARBA00022989"/>
    </source>
</evidence>
<dbReference type="Proteomes" id="UP001180536">
    <property type="component" value="Unassembled WGS sequence"/>
</dbReference>
<dbReference type="PANTHER" id="PTHR43266:SF2">
    <property type="entry name" value="MAJOR FACILITATOR SUPERFAMILY (MFS) PROFILE DOMAIN-CONTAINING PROTEIN"/>
    <property type="match status" value="1"/>
</dbReference>
<keyword evidence="3" id="KW-1003">Cell membrane</keyword>
<comment type="subcellular location">
    <subcellularLocation>
        <location evidence="1">Cell membrane</location>
        <topology evidence="1">Multi-pass membrane protein</topology>
    </subcellularLocation>
</comment>
<keyword evidence="10" id="KW-1185">Reference proteome</keyword>
<evidence type="ECO:0000313" key="10">
    <source>
        <dbReference type="Proteomes" id="UP001180536"/>
    </source>
</evidence>
<evidence type="ECO:0000256" key="6">
    <source>
        <dbReference type="ARBA" id="ARBA00023136"/>
    </source>
</evidence>
<keyword evidence="5 8" id="KW-1133">Transmembrane helix</keyword>
<keyword evidence="6 8" id="KW-0472">Membrane</keyword>
<dbReference type="Gene3D" id="1.20.1250.20">
    <property type="entry name" value="MFS general substrate transporter like domains"/>
    <property type="match status" value="1"/>
</dbReference>
<evidence type="ECO:0000313" key="9">
    <source>
        <dbReference type="EMBL" id="MDR7299680.1"/>
    </source>
</evidence>
<keyword evidence="2" id="KW-0813">Transport</keyword>
<proteinExistence type="predicted"/>
<feature type="transmembrane region" description="Helical" evidence="8">
    <location>
        <begin position="154"/>
        <end position="180"/>
    </location>
</feature>
<dbReference type="EMBL" id="JAVDXQ010000010">
    <property type="protein sequence ID" value="MDR7299680.1"/>
    <property type="molecule type" value="Genomic_DNA"/>
</dbReference>
<dbReference type="PANTHER" id="PTHR43266">
    <property type="entry name" value="MACROLIDE-EFFLUX PROTEIN"/>
    <property type="match status" value="1"/>
</dbReference>
<dbReference type="RefSeq" id="WP_310349562.1">
    <property type="nucleotide sequence ID" value="NZ_JAVDXQ010000010.1"/>
</dbReference>
<feature type="compositionally biased region" description="Low complexity" evidence="7">
    <location>
        <begin position="468"/>
        <end position="483"/>
    </location>
</feature>
<evidence type="ECO:0000256" key="8">
    <source>
        <dbReference type="SAM" id="Phobius"/>
    </source>
</evidence>
<dbReference type="Pfam" id="PF07690">
    <property type="entry name" value="MFS_1"/>
    <property type="match status" value="1"/>
</dbReference>
<name>A0ABU1ZGC8_9BURK</name>
<feature type="transmembrane region" description="Helical" evidence="8">
    <location>
        <begin position="255"/>
        <end position="278"/>
    </location>
</feature>
<feature type="transmembrane region" description="Helical" evidence="8">
    <location>
        <begin position="69"/>
        <end position="86"/>
    </location>
</feature>
<dbReference type="InterPro" id="IPR011701">
    <property type="entry name" value="MFS"/>
</dbReference>
<dbReference type="SUPFAM" id="SSF103473">
    <property type="entry name" value="MFS general substrate transporter"/>
    <property type="match status" value="1"/>
</dbReference>
<dbReference type="NCBIfam" id="NF008397">
    <property type="entry name" value="PRK11195.1"/>
    <property type="match status" value="1"/>
</dbReference>
<feature type="transmembrane region" description="Helical" evidence="8">
    <location>
        <begin position="290"/>
        <end position="312"/>
    </location>
</feature>
<evidence type="ECO:0000256" key="2">
    <source>
        <dbReference type="ARBA" id="ARBA00022448"/>
    </source>
</evidence>
<comment type="caution">
    <text evidence="9">The sequence shown here is derived from an EMBL/GenBank/DDBJ whole genome shotgun (WGS) entry which is preliminary data.</text>
</comment>
<dbReference type="InterPro" id="IPR036259">
    <property type="entry name" value="MFS_trans_sf"/>
</dbReference>
<evidence type="ECO:0000256" key="3">
    <source>
        <dbReference type="ARBA" id="ARBA00022475"/>
    </source>
</evidence>
<reference evidence="9 10" key="1">
    <citation type="submission" date="2023-07" db="EMBL/GenBank/DDBJ databases">
        <title>Sorghum-associated microbial communities from plants grown in Nebraska, USA.</title>
        <authorList>
            <person name="Schachtman D."/>
        </authorList>
    </citation>
    <scope>NUCLEOTIDE SEQUENCE [LARGE SCALE GENOMIC DNA]</scope>
    <source>
        <strain evidence="9 10">BE310</strain>
    </source>
</reference>
<keyword evidence="4 8" id="KW-0812">Transmembrane</keyword>
<protein>
    <submittedName>
        <fullName evidence="9">MFS family permease</fullName>
    </submittedName>
</protein>
<evidence type="ECO:0000256" key="7">
    <source>
        <dbReference type="SAM" id="MobiDB-lite"/>
    </source>
</evidence>
<gene>
    <name evidence="9" type="ORF">J2X16_005050</name>
</gene>
<feature type="transmembrane region" description="Helical" evidence="8">
    <location>
        <begin position="342"/>
        <end position="364"/>
    </location>
</feature>
<feature type="transmembrane region" description="Helical" evidence="8">
    <location>
        <begin position="200"/>
        <end position="219"/>
    </location>
</feature>
<feature type="transmembrane region" description="Helical" evidence="8">
    <location>
        <begin position="106"/>
        <end position="133"/>
    </location>
</feature>
<feature type="transmembrane region" description="Helical" evidence="8">
    <location>
        <begin position="31"/>
        <end position="57"/>
    </location>
</feature>
<organism evidence="9 10">
    <name type="scientific">Pelomonas aquatica</name>
    <dbReference type="NCBI Taxonomy" id="431058"/>
    <lineage>
        <taxon>Bacteria</taxon>
        <taxon>Pseudomonadati</taxon>
        <taxon>Pseudomonadota</taxon>
        <taxon>Betaproteobacteria</taxon>
        <taxon>Burkholderiales</taxon>
        <taxon>Sphaerotilaceae</taxon>
        <taxon>Roseateles</taxon>
    </lineage>
</organism>
<accession>A0ABU1ZGC8</accession>
<evidence type="ECO:0000256" key="1">
    <source>
        <dbReference type="ARBA" id="ARBA00004651"/>
    </source>
</evidence>
<sequence>MQRRDSAAFVPLAPDLAPAAAFPRRARLPRGFGLVIGAQFASALADNALLIVAIALLGQQGFAPWWAPLLKVGFTLAYVVFAPWVGPLADAFAKGRVMAAMNVVKMAGLALLAAGLHPVAALAVVGLGAAAYAPAKYGLITELAEPAALVKANGWIEISVVSAALLGAVLGGLLVSPLWLGSGLADLCDGLDLPADKLTGSLAALLLIYAVSSLLNVGIPDSGRRQRSAAHDPATLLHEFRDANHRLWRDREGGLSLAATTLFWGAGATLQFAVLRWAGEALALPLSQAAYLQAAVAVGVIVGAGAAGRWLALHQARHGLWAGVALGFLMPVVAQVSDVAIAAAVLAVVGAVGGAMVVPLNALLQHRGATLLSAGRSVAVQGFNENLSVPGDAGGVRGVRGGGVAHRPDTQRAGCAGLGLHRAADLEGCTLTGAIWPMAGWRFPAGLADDEARRFRPRVANRPAGSWARPARSPLPAPARTAP</sequence>